<dbReference type="EC" id="2.7.7.62" evidence="9"/>
<dbReference type="GO" id="GO:0043752">
    <property type="term" value="F:adenosylcobinamide kinase activity"/>
    <property type="evidence" value="ECO:0007669"/>
    <property type="project" value="UniProtKB-EC"/>
</dbReference>
<dbReference type="GO" id="GO:0009236">
    <property type="term" value="P:cobalamin biosynthetic process"/>
    <property type="evidence" value="ECO:0007669"/>
    <property type="project" value="UniProtKB-UniPathway"/>
</dbReference>
<feature type="binding site" evidence="19">
    <location>
        <position position="63"/>
    </location>
    <ligand>
        <name>GTP</name>
        <dbReference type="ChEBI" id="CHEBI:37565"/>
    </ligand>
</feature>
<dbReference type="CDD" id="cd00544">
    <property type="entry name" value="CobU"/>
    <property type="match status" value="1"/>
</dbReference>
<evidence type="ECO:0000256" key="3">
    <source>
        <dbReference type="ARBA" id="ARBA00001522"/>
    </source>
</evidence>
<comment type="catalytic activity">
    <reaction evidence="2">
        <text>adenosylcob(III)inamide phosphate + GTP + H(+) = adenosylcob(III)inamide-GDP + diphosphate</text>
        <dbReference type="Rhea" id="RHEA:22712"/>
        <dbReference type="ChEBI" id="CHEBI:15378"/>
        <dbReference type="ChEBI" id="CHEBI:33019"/>
        <dbReference type="ChEBI" id="CHEBI:37565"/>
        <dbReference type="ChEBI" id="CHEBI:58502"/>
        <dbReference type="ChEBI" id="CHEBI:60487"/>
        <dbReference type="EC" id="2.7.7.62"/>
    </reaction>
</comment>
<accession>A0A4R9GRS2</accession>
<keyword evidence="10" id="KW-0169">Cobalamin biosynthesis</keyword>
<feature type="binding site" evidence="19">
    <location>
        <begin position="51"/>
        <end position="54"/>
    </location>
    <ligand>
        <name>GTP</name>
        <dbReference type="ChEBI" id="CHEBI:37565"/>
    </ligand>
</feature>
<comment type="function">
    <text evidence="4">Catalyzes ATP-dependent phosphorylation of adenosylcobinamide and addition of GMP to adenosylcobinamide phosphate.</text>
</comment>
<dbReference type="EMBL" id="RQEV01000003">
    <property type="protein sequence ID" value="TGK20864.1"/>
    <property type="molecule type" value="Genomic_DNA"/>
</dbReference>
<keyword evidence="11 20" id="KW-0808">Transferase</keyword>
<dbReference type="PIRSF" id="PIRSF006135">
    <property type="entry name" value="CobU"/>
    <property type="match status" value="1"/>
</dbReference>
<evidence type="ECO:0000256" key="16">
    <source>
        <dbReference type="ARBA" id="ARBA00029570"/>
    </source>
</evidence>
<evidence type="ECO:0000256" key="18">
    <source>
        <dbReference type="PIRSR" id="PIRSR006135-1"/>
    </source>
</evidence>
<dbReference type="UniPathway" id="UPA00148">
    <property type="reaction ID" value="UER00236"/>
</dbReference>
<evidence type="ECO:0000256" key="12">
    <source>
        <dbReference type="ARBA" id="ARBA00022741"/>
    </source>
</evidence>
<reference evidence="20" key="1">
    <citation type="journal article" date="2019" name="PLoS Negl. Trop. Dis.">
        <title>Revisiting the worldwide diversity of Leptospira species in the environment.</title>
        <authorList>
            <person name="Vincent A.T."/>
            <person name="Schiettekatte O."/>
            <person name="Bourhy P."/>
            <person name="Veyrier F.J."/>
            <person name="Picardeau M."/>
        </authorList>
    </citation>
    <scope>NUCLEOTIDE SEQUENCE [LARGE SCALE GENOMIC DNA]</scope>
    <source>
        <strain evidence="20">SCS5</strain>
    </source>
</reference>
<dbReference type="OrthoDB" id="9799422at2"/>
<evidence type="ECO:0000256" key="11">
    <source>
        <dbReference type="ARBA" id="ARBA00022679"/>
    </source>
</evidence>
<dbReference type="GO" id="GO:0005524">
    <property type="term" value="F:ATP binding"/>
    <property type="evidence" value="ECO:0007669"/>
    <property type="project" value="UniProtKB-KW"/>
</dbReference>
<protein>
    <recommendedName>
        <fullName evidence="16">Adenosylcobinamide kinase</fullName>
        <ecNumber evidence="8">2.7.1.156</ecNumber>
        <ecNumber evidence="9">2.7.7.62</ecNumber>
    </recommendedName>
    <alternativeName>
        <fullName evidence="17">Adenosylcobinamide-phosphate guanylyltransferase</fullName>
    </alternativeName>
</protein>
<keyword evidence="13 20" id="KW-0418">Kinase</keyword>
<evidence type="ECO:0000256" key="13">
    <source>
        <dbReference type="ARBA" id="ARBA00022777"/>
    </source>
</evidence>
<organism evidence="20 21">
    <name type="scientific">Leptospira fluminis</name>
    <dbReference type="NCBI Taxonomy" id="2484979"/>
    <lineage>
        <taxon>Bacteria</taxon>
        <taxon>Pseudomonadati</taxon>
        <taxon>Spirochaetota</taxon>
        <taxon>Spirochaetia</taxon>
        <taxon>Leptospirales</taxon>
        <taxon>Leptospiraceae</taxon>
        <taxon>Leptospira</taxon>
    </lineage>
</organism>
<comment type="similarity">
    <text evidence="7">Belongs to the CobU/CobP family.</text>
</comment>
<dbReference type="Proteomes" id="UP000297855">
    <property type="component" value="Unassembled WGS sequence"/>
</dbReference>
<evidence type="ECO:0000256" key="2">
    <source>
        <dbReference type="ARBA" id="ARBA00000711"/>
    </source>
</evidence>
<keyword evidence="21" id="KW-1185">Reference proteome</keyword>
<dbReference type="AlphaFoldDB" id="A0A4R9GRS2"/>
<dbReference type="PANTHER" id="PTHR34848:SF1">
    <property type="entry name" value="BIFUNCTIONAL ADENOSYLCOBALAMIN BIOSYNTHESIS PROTEIN COBU"/>
    <property type="match status" value="1"/>
</dbReference>
<keyword evidence="20" id="KW-0548">Nucleotidyltransferase</keyword>
<dbReference type="PANTHER" id="PTHR34848">
    <property type="match status" value="1"/>
</dbReference>
<dbReference type="SUPFAM" id="SSF52540">
    <property type="entry name" value="P-loop containing nucleoside triphosphate hydrolases"/>
    <property type="match status" value="1"/>
</dbReference>
<dbReference type="Gene3D" id="3.40.50.300">
    <property type="entry name" value="P-loop containing nucleotide triphosphate hydrolases"/>
    <property type="match status" value="1"/>
</dbReference>
<keyword evidence="14" id="KW-0067">ATP-binding</keyword>
<sequence length="197" mass="21449">MAGIILVTGGNRSGKSGFALDTALSLPGRRIFIATCPKIDEEMDRRILKHKEERKGQGWDTVEEPSDLNGVFQKFSSQEETVAIVDCLSLWINNLMYEAQQKGQTLEENAIVSATSDMLRSARSGFPGKVIFVSGEVGLGLVPDSALSRSYRDLLGICNRTVASESDEAFFLVSGIPLRLKPNSGSHQGEYDSSGNF</sequence>
<proteinExistence type="inferred from homology"/>
<evidence type="ECO:0000256" key="1">
    <source>
        <dbReference type="ARBA" id="ARBA00000312"/>
    </source>
</evidence>
<evidence type="ECO:0000313" key="20">
    <source>
        <dbReference type="EMBL" id="TGK20864.1"/>
    </source>
</evidence>
<name>A0A4R9GRS2_9LEPT</name>
<comment type="pathway">
    <text evidence="5">Cofactor biosynthesis; adenosylcobalamin biosynthesis; adenosylcobalamin from cob(II)yrinate a,c-diamide: step 6/7.</text>
</comment>
<feature type="binding site" evidence="19">
    <location>
        <begin position="9"/>
        <end position="16"/>
    </location>
    <ligand>
        <name>GTP</name>
        <dbReference type="ChEBI" id="CHEBI:37565"/>
    </ligand>
</feature>
<comment type="catalytic activity">
    <reaction evidence="1">
        <text>adenosylcob(III)inamide + ATP = adenosylcob(III)inamide phosphate + ADP + H(+)</text>
        <dbReference type="Rhea" id="RHEA:15769"/>
        <dbReference type="ChEBI" id="CHEBI:2480"/>
        <dbReference type="ChEBI" id="CHEBI:15378"/>
        <dbReference type="ChEBI" id="CHEBI:30616"/>
        <dbReference type="ChEBI" id="CHEBI:58502"/>
        <dbReference type="ChEBI" id="CHEBI:456216"/>
        <dbReference type="EC" id="2.7.1.156"/>
    </reaction>
</comment>
<feature type="binding site" evidence="19">
    <location>
        <position position="86"/>
    </location>
    <ligand>
        <name>GTP</name>
        <dbReference type="ChEBI" id="CHEBI:37565"/>
    </ligand>
</feature>
<feature type="active site" description="GMP-histidine intermediate" evidence="18">
    <location>
        <position position="50"/>
    </location>
</feature>
<evidence type="ECO:0000256" key="8">
    <source>
        <dbReference type="ARBA" id="ARBA00012016"/>
    </source>
</evidence>
<evidence type="ECO:0000256" key="10">
    <source>
        <dbReference type="ARBA" id="ARBA00022573"/>
    </source>
</evidence>
<evidence type="ECO:0000256" key="4">
    <source>
        <dbReference type="ARBA" id="ARBA00003889"/>
    </source>
</evidence>
<evidence type="ECO:0000256" key="17">
    <source>
        <dbReference type="ARBA" id="ARBA00030571"/>
    </source>
</evidence>
<dbReference type="InterPro" id="IPR003203">
    <property type="entry name" value="CobU/CobP"/>
</dbReference>
<comment type="caution">
    <text evidence="20">The sequence shown here is derived from an EMBL/GenBank/DDBJ whole genome shotgun (WGS) entry which is preliminary data.</text>
</comment>
<gene>
    <name evidence="20" type="ORF">EHO61_03090</name>
</gene>
<evidence type="ECO:0000313" key="21">
    <source>
        <dbReference type="Proteomes" id="UP000297855"/>
    </source>
</evidence>
<dbReference type="GO" id="GO:0008820">
    <property type="term" value="F:cobinamide phosphate guanylyltransferase activity"/>
    <property type="evidence" value="ECO:0007669"/>
    <property type="project" value="UniProtKB-EC"/>
</dbReference>
<evidence type="ECO:0000256" key="5">
    <source>
        <dbReference type="ARBA" id="ARBA00004692"/>
    </source>
</evidence>
<keyword evidence="15 19" id="KW-0342">GTP-binding</keyword>
<evidence type="ECO:0000256" key="9">
    <source>
        <dbReference type="ARBA" id="ARBA00012523"/>
    </source>
</evidence>
<dbReference type="RefSeq" id="WP_135812161.1">
    <property type="nucleotide sequence ID" value="NZ_RQEV01000003.1"/>
</dbReference>
<evidence type="ECO:0000256" key="14">
    <source>
        <dbReference type="ARBA" id="ARBA00022840"/>
    </source>
</evidence>
<evidence type="ECO:0000256" key="15">
    <source>
        <dbReference type="ARBA" id="ARBA00023134"/>
    </source>
</evidence>
<dbReference type="InterPro" id="IPR027417">
    <property type="entry name" value="P-loop_NTPase"/>
</dbReference>
<comment type="catalytic activity">
    <reaction evidence="3">
        <text>adenosylcob(III)inamide + GTP = adenosylcob(III)inamide phosphate + GDP + H(+)</text>
        <dbReference type="Rhea" id="RHEA:15765"/>
        <dbReference type="ChEBI" id="CHEBI:2480"/>
        <dbReference type="ChEBI" id="CHEBI:15378"/>
        <dbReference type="ChEBI" id="CHEBI:37565"/>
        <dbReference type="ChEBI" id="CHEBI:58189"/>
        <dbReference type="ChEBI" id="CHEBI:58502"/>
        <dbReference type="EC" id="2.7.1.156"/>
    </reaction>
</comment>
<dbReference type="EC" id="2.7.1.156" evidence="8"/>
<dbReference type="GO" id="GO:0005525">
    <property type="term" value="F:GTP binding"/>
    <property type="evidence" value="ECO:0007669"/>
    <property type="project" value="UniProtKB-KW"/>
</dbReference>
<evidence type="ECO:0000256" key="6">
    <source>
        <dbReference type="ARBA" id="ARBA00005159"/>
    </source>
</evidence>
<evidence type="ECO:0000256" key="19">
    <source>
        <dbReference type="PIRSR" id="PIRSR006135-2"/>
    </source>
</evidence>
<keyword evidence="12 19" id="KW-0547">Nucleotide-binding</keyword>
<comment type="pathway">
    <text evidence="6">Cofactor biosynthesis; adenosylcobalamin biosynthesis; adenosylcobalamin from cob(II)yrinate a,c-diamide: step 5/7.</text>
</comment>
<dbReference type="Pfam" id="PF02283">
    <property type="entry name" value="CobU"/>
    <property type="match status" value="1"/>
</dbReference>
<evidence type="ECO:0000256" key="7">
    <source>
        <dbReference type="ARBA" id="ARBA00007490"/>
    </source>
</evidence>